<gene>
    <name evidence="1" type="ORF">AF333_23460</name>
    <name evidence="2" type="ORF">SAMN04487909_101164</name>
</gene>
<dbReference type="STRING" id="47500.AF333_23460"/>
<protein>
    <submittedName>
        <fullName evidence="1">Uncharacterized protein</fullName>
    </submittedName>
</protein>
<evidence type="ECO:0000313" key="3">
    <source>
        <dbReference type="Proteomes" id="UP000037269"/>
    </source>
</evidence>
<evidence type="ECO:0000313" key="1">
    <source>
        <dbReference type="EMBL" id="KON97945.1"/>
    </source>
</evidence>
<evidence type="ECO:0000313" key="4">
    <source>
        <dbReference type="Proteomes" id="UP000182836"/>
    </source>
</evidence>
<keyword evidence="3" id="KW-1185">Reference proteome</keyword>
<reference evidence="2 4" key="2">
    <citation type="submission" date="2016-10" db="EMBL/GenBank/DDBJ databases">
        <authorList>
            <person name="de Groot N.N."/>
        </authorList>
    </citation>
    <scope>NUCLEOTIDE SEQUENCE [LARGE SCALE GENOMIC DNA]</scope>
    <source>
        <strain evidence="2 4">DSM 2895</strain>
    </source>
</reference>
<dbReference type="OrthoDB" id="2364173at2"/>
<dbReference type="GeneID" id="42308086"/>
<dbReference type="EMBL" id="FNED01000001">
    <property type="protein sequence ID" value="SDH99361.1"/>
    <property type="molecule type" value="Genomic_DNA"/>
</dbReference>
<sequence>MADRYPLAKDVAEQIAQRLGVSTSYLLCVSIEDEDTLHQADQIFSELSKHAVSVSESYVNALKDRDDALTIELTTALMKAVYYQQLESSSCLE</sequence>
<dbReference type="PATRIC" id="fig|47500.8.peg.3230"/>
<dbReference type="Proteomes" id="UP000037269">
    <property type="component" value="Unassembled WGS sequence"/>
</dbReference>
<dbReference type="EMBL" id="LGUG01000004">
    <property type="protein sequence ID" value="KON97945.1"/>
    <property type="molecule type" value="Genomic_DNA"/>
</dbReference>
<name>A0A0D1W010_ANEMI</name>
<proteinExistence type="predicted"/>
<evidence type="ECO:0000313" key="2">
    <source>
        <dbReference type="EMBL" id="SDH99361.1"/>
    </source>
</evidence>
<accession>A0A0D1W010</accession>
<dbReference type="RefSeq" id="WP_043067877.1">
    <property type="nucleotide sequence ID" value="NZ_BJOA01000025.1"/>
</dbReference>
<dbReference type="Proteomes" id="UP000182836">
    <property type="component" value="Unassembled WGS sequence"/>
</dbReference>
<reference evidence="1 3" key="1">
    <citation type="submission" date="2015-07" db="EMBL/GenBank/DDBJ databases">
        <title>Fjat-14205 dsm 2895.</title>
        <authorList>
            <person name="Liu B."/>
            <person name="Wang J."/>
            <person name="Zhu Y."/>
            <person name="Liu G."/>
            <person name="Chen Q."/>
            <person name="Chen Z."/>
            <person name="Lan J."/>
            <person name="Che J."/>
            <person name="Ge C."/>
            <person name="Shi H."/>
            <person name="Pan Z."/>
            <person name="Liu X."/>
        </authorList>
    </citation>
    <scope>NUCLEOTIDE SEQUENCE [LARGE SCALE GENOMIC DNA]</scope>
    <source>
        <strain evidence="1 3">DSM 2895</strain>
    </source>
</reference>
<organism evidence="1 3">
    <name type="scientific">Aneurinibacillus migulanus</name>
    <name type="common">Bacillus migulanus</name>
    <dbReference type="NCBI Taxonomy" id="47500"/>
    <lineage>
        <taxon>Bacteria</taxon>
        <taxon>Bacillati</taxon>
        <taxon>Bacillota</taxon>
        <taxon>Bacilli</taxon>
        <taxon>Bacillales</taxon>
        <taxon>Paenibacillaceae</taxon>
        <taxon>Aneurinibacillus group</taxon>
        <taxon>Aneurinibacillus</taxon>
    </lineage>
</organism>
<dbReference type="AlphaFoldDB" id="A0A0D1W010"/>